<evidence type="ECO:0000313" key="3">
    <source>
        <dbReference type="Proteomes" id="UP000275408"/>
    </source>
</evidence>
<evidence type="ECO:0000313" key="2">
    <source>
        <dbReference type="EMBL" id="RMX55731.1"/>
    </source>
</evidence>
<dbReference type="OrthoDB" id="5965014at2759"/>
<keyword evidence="1" id="KW-0472">Membrane</keyword>
<name>A0A3M6UQ37_POCDA</name>
<comment type="caution">
    <text evidence="2">The sequence shown here is derived from an EMBL/GenBank/DDBJ whole genome shotgun (WGS) entry which is preliminary data.</text>
</comment>
<organism evidence="2 3">
    <name type="scientific">Pocillopora damicornis</name>
    <name type="common">Cauliflower coral</name>
    <name type="synonym">Millepora damicornis</name>
    <dbReference type="NCBI Taxonomy" id="46731"/>
    <lineage>
        <taxon>Eukaryota</taxon>
        <taxon>Metazoa</taxon>
        <taxon>Cnidaria</taxon>
        <taxon>Anthozoa</taxon>
        <taxon>Hexacorallia</taxon>
        <taxon>Scleractinia</taxon>
        <taxon>Astrocoeniina</taxon>
        <taxon>Pocilloporidae</taxon>
        <taxon>Pocillopora</taxon>
    </lineage>
</organism>
<dbReference type="AlphaFoldDB" id="A0A3M6UQ37"/>
<feature type="transmembrane region" description="Helical" evidence="1">
    <location>
        <begin position="276"/>
        <end position="297"/>
    </location>
</feature>
<feature type="non-terminal residue" evidence="2">
    <location>
        <position position="1"/>
    </location>
</feature>
<protein>
    <submittedName>
        <fullName evidence="2">Uncharacterized protein</fullName>
    </submittedName>
</protein>
<keyword evidence="1" id="KW-1133">Transmembrane helix</keyword>
<dbReference type="EMBL" id="RCHS01001014">
    <property type="protein sequence ID" value="RMX55731.1"/>
    <property type="molecule type" value="Genomic_DNA"/>
</dbReference>
<evidence type="ECO:0000256" key="1">
    <source>
        <dbReference type="SAM" id="Phobius"/>
    </source>
</evidence>
<keyword evidence="3" id="KW-1185">Reference proteome</keyword>
<keyword evidence="1" id="KW-0812">Transmembrane</keyword>
<feature type="non-terminal residue" evidence="2">
    <location>
        <position position="575"/>
    </location>
</feature>
<feature type="transmembrane region" description="Helical" evidence="1">
    <location>
        <begin position="386"/>
        <end position="411"/>
    </location>
</feature>
<proteinExistence type="predicted"/>
<feature type="transmembrane region" description="Helical" evidence="1">
    <location>
        <begin position="196"/>
        <end position="215"/>
    </location>
</feature>
<accession>A0A3M6UQ37</accession>
<sequence length="575" mass="66169">YCLICRSFAKYSCGKSKCKISLKRDLSPEFRLKAPKEGVKLVYLKFRIFNESYKPLATNNRILPYRWVWARSENESMLGVAYDYDVLSLGLLKNQARTMMLSLDETQDGCLQDLNSSCQAIAIAEALTGLSATKNSTDTKLTNELNPGVVCFRVLKEFSFGFAYGFKYKCCKKVEEDQRHQVYCGFDVNESIWMSVFNAVLNLVVTIVFFFWPYLFCVVPDFFSDGLENGKEEEAFLGTSDEIPVDDSSPITCTEIVRRGLKIFPSVNHGFSVKLILFWYFVIPTFFYIKLLLYFIIKDKFDGASKRLLFQVADVYLYIFSMDKPAVYVLFIVPLFLIPTLVISFWRREEGEVLQLAGLLYVTKTMASQMKFIYKRGKIGEWLSNFLFLIITFPFFVSISVISIFSCQFIVRTFGFVVMGITLNAESVVPYVTFAFVVGRNVYLCFNNLQNTYKEVKIMIWEEWKEQKKPRRENTIPTKLFWCVCSDSIANEICAMLCKMVAILIFLSIALAAIFLFKVEYNSSTIVSSVAVFVSGKISETFFSRVTTGDNITGWERVRKKEIIQRAVREFDGKQ</sequence>
<reference evidence="2 3" key="1">
    <citation type="journal article" date="2018" name="Sci. Rep.">
        <title>Comparative analysis of the Pocillopora damicornis genome highlights role of immune system in coral evolution.</title>
        <authorList>
            <person name="Cunning R."/>
            <person name="Bay R.A."/>
            <person name="Gillette P."/>
            <person name="Baker A.C."/>
            <person name="Traylor-Knowles N."/>
        </authorList>
    </citation>
    <scope>NUCLEOTIDE SEQUENCE [LARGE SCALE GENOMIC DNA]</scope>
    <source>
        <strain evidence="2">RSMAS</strain>
        <tissue evidence="2">Whole animal</tissue>
    </source>
</reference>
<gene>
    <name evidence="2" type="ORF">pdam_00015506</name>
</gene>
<dbReference type="Proteomes" id="UP000275408">
    <property type="component" value="Unassembled WGS sequence"/>
</dbReference>
<feature type="transmembrane region" description="Helical" evidence="1">
    <location>
        <begin position="496"/>
        <end position="517"/>
    </location>
</feature>
<feature type="transmembrane region" description="Helical" evidence="1">
    <location>
        <begin position="326"/>
        <end position="347"/>
    </location>
</feature>